<protein>
    <recommendedName>
        <fullName evidence="4">Aminodeoxychorismate lyase</fullName>
    </recommendedName>
</protein>
<reference evidence="2" key="1">
    <citation type="submission" date="2020-12" db="EMBL/GenBank/DDBJ databases">
        <title>Metabolic potential, ecology and presence of endohyphal bacteria is reflected in genomic diversity of Mucoromycotina.</title>
        <authorList>
            <person name="Muszewska A."/>
            <person name="Okrasinska A."/>
            <person name="Steczkiewicz K."/>
            <person name="Drgas O."/>
            <person name="Orlowska M."/>
            <person name="Perlinska-Lenart U."/>
            <person name="Aleksandrzak-Piekarczyk T."/>
            <person name="Szatraj K."/>
            <person name="Zielenkiewicz U."/>
            <person name="Pilsyk S."/>
            <person name="Malc E."/>
            <person name="Mieczkowski P."/>
            <person name="Kruszewska J.S."/>
            <person name="Biernat P."/>
            <person name="Pawlowska J."/>
        </authorList>
    </citation>
    <scope>NUCLEOTIDE SEQUENCE</scope>
    <source>
        <strain evidence="2">WA0000067209</strain>
    </source>
</reference>
<dbReference type="Pfam" id="PF01063">
    <property type="entry name" value="Aminotran_4"/>
    <property type="match status" value="1"/>
</dbReference>
<dbReference type="InterPro" id="IPR043131">
    <property type="entry name" value="BCAT-like_N"/>
</dbReference>
<dbReference type="EMBL" id="JAEPQZ010000017">
    <property type="protein sequence ID" value="KAG2172354.1"/>
    <property type="molecule type" value="Genomic_DNA"/>
</dbReference>
<dbReference type="GO" id="GO:0003824">
    <property type="term" value="F:catalytic activity"/>
    <property type="evidence" value="ECO:0007669"/>
    <property type="project" value="InterPro"/>
</dbReference>
<dbReference type="Gene3D" id="3.20.10.10">
    <property type="entry name" value="D-amino Acid Aminotransferase, subunit A, domain 2"/>
    <property type="match status" value="1"/>
</dbReference>
<dbReference type="AlphaFoldDB" id="A0A8H7PEU6"/>
<gene>
    <name evidence="2" type="ORF">INT43_004896</name>
</gene>
<dbReference type="InterPro" id="IPR050571">
    <property type="entry name" value="Class-IV_PLP-Dep_Aminotrnsfr"/>
</dbReference>
<evidence type="ECO:0000313" key="2">
    <source>
        <dbReference type="EMBL" id="KAG2172354.1"/>
    </source>
</evidence>
<dbReference type="InterPro" id="IPR036038">
    <property type="entry name" value="Aminotransferase-like"/>
</dbReference>
<sequence length="239" mass="27021">MQLLETILYEPGEGFYLLNYHLDRLTASATFFNKRNEGFEQIPTANFIEEQLNQQVPLKDGPQRVRLLLGSGGDIEIQHTPLSSVPTWISLAETSGGNTPLKIVLDCQPIESHSRYVTNKTTRRDIYNAARERAECDFHAGEQGKEDSIFDVLLYNEQRQITETSIANIAVEMRPGYWVTPTLECGLLAGIFRRYLLQSAQVHEGIVSIDDVTSNGPKRIVCFNSVRKLYDVELVNRAT</sequence>
<dbReference type="GO" id="GO:0046394">
    <property type="term" value="P:carboxylic acid biosynthetic process"/>
    <property type="evidence" value="ECO:0007669"/>
    <property type="project" value="UniProtKB-ARBA"/>
</dbReference>
<dbReference type="SUPFAM" id="SSF56752">
    <property type="entry name" value="D-aminoacid aminotransferase-like PLP-dependent enzymes"/>
    <property type="match status" value="1"/>
</dbReference>
<dbReference type="InterPro" id="IPR001544">
    <property type="entry name" value="Aminotrans_IV"/>
</dbReference>
<dbReference type="Gene3D" id="3.30.470.10">
    <property type="match status" value="1"/>
</dbReference>
<comment type="similarity">
    <text evidence="1">Belongs to the class-IV pyridoxal-phosphate-dependent aminotransferase family.</text>
</comment>
<evidence type="ECO:0000256" key="1">
    <source>
        <dbReference type="ARBA" id="ARBA00009320"/>
    </source>
</evidence>
<dbReference type="OrthoDB" id="64220at2759"/>
<evidence type="ECO:0008006" key="4">
    <source>
        <dbReference type="Google" id="ProtNLM"/>
    </source>
</evidence>
<proteinExistence type="inferred from homology"/>
<dbReference type="PANTHER" id="PTHR42743">
    <property type="entry name" value="AMINO-ACID AMINOTRANSFERASE"/>
    <property type="match status" value="1"/>
</dbReference>
<name>A0A8H7PEU6_MORIS</name>
<accession>A0A8H7PEU6</accession>
<comment type="caution">
    <text evidence="2">The sequence shown here is derived from an EMBL/GenBank/DDBJ whole genome shotgun (WGS) entry which is preliminary data.</text>
</comment>
<organism evidence="2 3">
    <name type="scientific">Mortierella isabellina</name>
    <name type="common">Filamentous fungus</name>
    <name type="synonym">Umbelopsis isabellina</name>
    <dbReference type="NCBI Taxonomy" id="91625"/>
    <lineage>
        <taxon>Eukaryota</taxon>
        <taxon>Fungi</taxon>
        <taxon>Fungi incertae sedis</taxon>
        <taxon>Mucoromycota</taxon>
        <taxon>Mucoromycotina</taxon>
        <taxon>Umbelopsidomycetes</taxon>
        <taxon>Umbelopsidales</taxon>
        <taxon>Umbelopsidaceae</taxon>
        <taxon>Umbelopsis</taxon>
    </lineage>
</organism>
<keyword evidence="3" id="KW-1185">Reference proteome</keyword>
<dbReference type="PANTHER" id="PTHR42743:SF11">
    <property type="entry name" value="AMINODEOXYCHORISMATE LYASE"/>
    <property type="match status" value="1"/>
</dbReference>
<dbReference type="InterPro" id="IPR043132">
    <property type="entry name" value="BCAT-like_C"/>
</dbReference>
<dbReference type="Proteomes" id="UP000654370">
    <property type="component" value="Unassembled WGS sequence"/>
</dbReference>
<evidence type="ECO:0000313" key="3">
    <source>
        <dbReference type="Proteomes" id="UP000654370"/>
    </source>
</evidence>